<dbReference type="GO" id="GO:0005783">
    <property type="term" value="C:endoplasmic reticulum"/>
    <property type="evidence" value="ECO:0007669"/>
    <property type="project" value="TreeGrafter"/>
</dbReference>
<feature type="domain" description="SAC" evidence="1">
    <location>
        <begin position="57"/>
        <end position="106"/>
    </location>
</feature>
<name>A0A556TP00_BAGYA</name>
<dbReference type="EMBL" id="VCAZ01000008">
    <property type="protein sequence ID" value="TSK28268.1"/>
    <property type="molecule type" value="Genomic_DNA"/>
</dbReference>
<dbReference type="AlphaFoldDB" id="A0A556TP00"/>
<accession>A0A556TP00</accession>
<comment type="caution">
    <text evidence="2">The sequence shown here is derived from an EMBL/GenBank/DDBJ whole genome shotgun (WGS) entry which is preliminary data.</text>
</comment>
<evidence type="ECO:0000259" key="1">
    <source>
        <dbReference type="Pfam" id="PF02383"/>
    </source>
</evidence>
<keyword evidence="3" id="KW-1185">Reference proteome</keyword>
<dbReference type="GO" id="GO:0043812">
    <property type="term" value="F:phosphatidylinositol-4-phosphate phosphatase activity"/>
    <property type="evidence" value="ECO:0007669"/>
    <property type="project" value="TreeGrafter"/>
</dbReference>
<protein>
    <submittedName>
        <fullName evidence="2">Phosphatidylinositide phosphatase SAC1-B</fullName>
    </submittedName>
</protein>
<dbReference type="InterPro" id="IPR002013">
    <property type="entry name" value="SAC_dom"/>
</dbReference>
<dbReference type="OrthoDB" id="405996at2759"/>
<dbReference type="PANTHER" id="PTHR45662">
    <property type="entry name" value="PHOSPHATIDYLINOSITIDE PHOSPHATASE SAC1"/>
    <property type="match status" value="1"/>
</dbReference>
<reference evidence="2 3" key="1">
    <citation type="journal article" date="2019" name="Genome Biol. Evol.">
        <title>Whole-Genome Sequencing of the Giant Devil Catfish, Bagarius yarrelli.</title>
        <authorList>
            <person name="Jiang W."/>
            <person name="Lv Y."/>
            <person name="Cheng L."/>
            <person name="Yang K."/>
            <person name="Chao B."/>
            <person name="Wang X."/>
            <person name="Li Y."/>
            <person name="Pan X."/>
            <person name="You X."/>
            <person name="Zhang Y."/>
            <person name="Yang J."/>
            <person name="Li J."/>
            <person name="Zhang X."/>
            <person name="Liu S."/>
            <person name="Sun C."/>
            <person name="Yang J."/>
            <person name="Shi Q."/>
        </authorList>
    </citation>
    <scope>NUCLEOTIDE SEQUENCE [LARGE SCALE GENOMIC DNA]</scope>
    <source>
        <strain evidence="2">JWS20170419001</strain>
        <tissue evidence="2">Muscle</tissue>
    </source>
</reference>
<proteinExistence type="predicted"/>
<sequence>MATAYERFNLHATPDKFYIEACDDGANDVLVIDRASMETTLTGVMNIPPSGITRPICGIMGTIRLTAGMYLIVITKKKKVGDLFGHMVWKAIEFDLIPYKKTMLHLTETQVLKPPALPLNYSHADMTECLSASESVLRGDSV</sequence>
<gene>
    <name evidence="2" type="ORF">Baya_2455</name>
</gene>
<evidence type="ECO:0000313" key="2">
    <source>
        <dbReference type="EMBL" id="TSK28268.1"/>
    </source>
</evidence>
<dbReference type="Pfam" id="PF02383">
    <property type="entry name" value="Syja_N"/>
    <property type="match status" value="1"/>
</dbReference>
<evidence type="ECO:0000313" key="3">
    <source>
        <dbReference type="Proteomes" id="UP000319801"/>
    </source>
</evidence>
<dbReference type="GO" id="GO:0046856">
    <property type="term" value="P:phosphatidylinositol dephosphorylation"/>
    <property type="evidence" value="ECO:0007669"/>
    <property type="project" value="TreeGrafter"/>
</dbReference>
<dbReference type="PANTHER" id="PTHR45662:SF17">
    <property type="entry name" value="PHOSPHATIDYLINOSITOL-3-PHOSPHATASE SAC1-A"/>
    <property type="match status" value="1"/>
</dbReference>
<organism evidence="2 3">
    <name type="scientific">Bagarius yarrelli</name>
    <name type="common">Goonch</name>
    <name type="synonym">Bagrus yarrelli</name>
    <dbReference type="NCBI Taxonomy" id="175774"/>
    <lineage>
        <taxon>Eukaryota</taxon>
        <taxon>Metazoa</taxon>
        <taxon>Chordata</taxon>
        <taxon>Craniata</taxon>
        <taxon>Vertebrata</taxon>
        <taxon>Euteleostomi</taxon>
        <taxon>Actinopterygii</taxon>
        <taxon>Neopterygii</taxon>
        <taxon>Teleostei</taxon>
        <taxon>Ostariophysi</taxon>
        <taxon>Siluriformes</taxon>
        <taxon>Sisoridae</taxon>
        <taxon>Sisorinae</taxon>
        <taxon>Bagarius</taxon>
    </lineage>
</organism>
<dbReference type="Proteomes" id="UP000319801">
    <property type="component" value="Unassembled WGS sequence"/>
</dbReference>